<sequence>MGAGRRPLLAVESGAANWFYAALELRRSRQAATRIPLGGSTGRGSTSCLETTRAGKGEGRRYGLPIPQKSSKGKILTKALELGSLDSGDTKFEIRSDLSRTTLNRQWELGKRLEELKKLRSEVRLRFPANLRVMLNNKMYNIRDPVAADDLLNAIKKGNMV</sequence>
<keyword evidence="3" id="KW-1185">Reference proteome</keyword>
<reference evidence="2" key="1">
    <citation type="journal article" date="2022" name="bioRxiv">
        <title>Sequencing and chromosome-scale assembly of the giantPleurodeles waltlgenome.</title>
        <authorList>
            <person name="Brown T."/>
            <person name="Elewa A."/>
            <person name="Iarovenko S."/>
            <person name="Subramanian E."/>
            <person name="Araus A.J."/>
            <person name="Petzold A."/>
            <person name="Susuki M."/>
            <person name="Suzuki K.-i.T."/>
            <person name="Hayashi T."/>
            <person name="Toyoda A."/>
            <person name="Oliveira C."/>
            <person name="Osipova E."/>
            <person name="Leigh N.D."/>
            <person name="Simon A."/>
            <person name="Yun M.H."/>
        </authorList>
    </citation>
    <scope>NUCLEOTIDE SEQUENCE</scope>
    <source>
        <strain evidence="2">20211129_DDA</strain>
        <tissue evidence="2">Liver</tissue>
    </source>
</reference>
<evidence type="ECO:0000256" key="1">
    <source>
        <dbReference type="SAM" id="MobiDB-lite"/>
    </source>
</evidence>
<dbReference type="AlphaFoldDB" id="A0AAV7UN05"/>
<organism evidence="2 3">
    <name type="scientific">Pleurodeles waltl</name>
    <name type="common">Iberian ribbed newt</name>
    <dbReference type="NCBI Taxonomy" id="8319"/>
    <lineage>
        <taxon>Eukaryota</taxon>
        <taxon>Metazoa</taxon>
        <taxon>Chordata</taxon>
        <taxon>Craniata</taxon>
        <taxon>Vertebrata</taxon>
        <taxon>Euteleostomi</taxon>
        <taxon>Amphibia</taxon>
        <taxon>Batrachia</taxon>
        <taxon>Caudata</taxon>
        <taxon>Salamandroidea</taxon>
        <taxon>Salamandridae</taxon>
        <taxon>Pleurodelinae</taxon>
        <taxon>Pleurodeles</taxon>
    </lineage>
</organism>
<proteinExistence type="predicted"/>
<accession>A0AAV7UN05</accession>
<name>A0AAV7UN05_PLEWA</name>
<protein>
    <submittedName>
        <fullName evidence="2">Uncharacterized protein</fullName>
    </submittedName>
</protein>
<evidence type="ECO:0000313" key="3">
    <source>
        <dbReference type="Proteomes" id="UP001066276"/>
    </source>
</evidence>
<dbReference type="InterPro" id="IPR042566">
    <property type="entry name" value="L1_C"/>
</dbReference>
<comment type="caution">
    <text evidence="2">The sequence shown here is derived from an EMBL/GenBank/DDBJ whole genome shotgun (WGS) entry which is preliminary data.</text>
</comment>
<dbReference type="Proteomes" id="UP001066276">
    <property type="component" value="Chromosome 3_1"/>
</dbReference>
<dbReference type="Gene3D" id="3.30.250.20">
    <property type="entry name" value="L1 transposable element, C-terminal domain"/>
    <property type="match status" value="1"/>
</dbReference>
<evidence type="ECO:0000313" key="2">
    <source>
        <dbReference type="EMBL" id="KAJ1189002.1"/>
    </source>
</evidence>
<dbReference type="EMBL" id="JANPWB010000005">
    <property type="protein sequence ID" value="KAJ1189002.1"/>
    <property type="molecule type" value="Genomic_DNA"/>
</dbReference>
<feature type="region of interest" description="Disordered" evidence="1">
    <location>
        <begin position="36"/>
        <end position="69"/>
    </location>
</feature>
<gene>
    <name evidence="2" type="ORF">NDU88_005755</name>
</gene>